<dbReference type="Gene3D" id="3.30.70.60">
    <property type="match status" value="1"/>
</dbReference>
<reference evidence="8" key="3">
    <citation type="submission" date="2025-05" db="UniProtKB">
        <authorList>
            <consortium name="Ensembl"/>
        </authorList>
    </citation>
    <scope>IDENTIFICATION</scope>
</reference>
<dbReference type="Proteomes" id="UP000314985">
    <property type="component" value="Chromosome 13"/>
</dbReference>
<dbReference type="GO" id="GO:0003735">
    <property type="term" value="F:structural constituent of ribosome"/>
    <property type="evidence" value="ECO:0007669"/>
    <property type="project" value="InterPro"/>
</dbReference>
<evidence type="ECO:0000256" key="7">
    <source>
        <dbReference type="ARBA" id="ARBA00035365"/>
    </source>
</evidence>
<dbReference type="InterPro" id="IPR000529">
    <property type="entry name" value="Ribosomal_bS6"/>
</dbReference>
<proteinExistence type="evidence at protein level"/>
<dbReference type="EMDB" id="EMD-16895"/>
<dbReference type="Ensembl" id="ENSSSCT00070023401.1">
    <property type="protein sequence ID" value="ENSSSCP00070019366.1"/>
    <property type="gene ID" value="ENSSSCG00070012001.1"/>
</dbReference>
<dbReference type="FunFam" id="3.30.70.60:FF:000008">
    <property type="entry name" value="28S ribosomal protein S6, mitochondrial"/>
    <property type="match status" value="1"/>
</dbReference>
<dbReference type="GO" id="GO:0005763">
    <property type="term" value="C:mitochondrial small ribosomal subunit"/>
    <property type="evidence" value="ECO:0007669"/>
    <property type="project" value="UniProtKB-ARBA"/>
</dbReference>
<protein>
    <recommendedName>
        <fullName evidence="6">Small ribosomal subunit protein bS6m</fullName>
    </recommendedName>
    <alternativeName>
        <fullName evidence="7">28S ribosomal protein S6, mitochondrial</fullName>
    </alternativeName>
</protein>
<evidence type="ECO:0000256" key="3">
    <source>
        <dbReference type="ARBA" id="ARBA00022980"/>
    </source>
</evidence>
<dbReference type="SUPFAM" id="SSF54995">
    <property type="entry name" value="Ribosomal protein S6"/>
    <property type="match status" value="1"/>
</dbReference>
<sequence>DGRHGKFQLVREPYVASAAAAVAAGSEGVCSSRWQLAEGTRGAALLQWLPGQGAGPRAGCRPQRAGLSRGRGAAALRRGRGVARGGAWLGEGAWRPVCAAARAFKPGLARPERAFAAWEPSGPAVRQVPAVPALFHPGRRFREEPRAVHSGMPRYELALILKAMQRPETAAALKRTLEALMDRGAVVRNLENLGERMLPYKISAHNQRHSRGGYFLVDFYAPATTVESMMEHLSRDIDVIRPNIVKHPLTQEVKECEGIVPVPLEEKLYSTKKRK</sequence>
<dbReference type="Pfam" id="PF01250">
    <property type="entry name" value="Ribosomal_S6"/>
    <property type="match status" value="1"/>
</dbReference>
<dbReference type="NCBIfam" id="TIGR00166">
    <property type="entry name" value="S6"/>
    <property type="match status" value="1"/>
</dbReference>
<keyword evidence="3" id="KW-0689">Ribosomal protein</keyword>
<dbReference type="InterPro" id="IPR035980">
    <property type="entry name" value="Ribosomal_bS6_sf"/>
</dbReference>
<dbReference type="AlphaFoldDB" id="A0A4X1TSM9"/>
<evidence type="ECO:0000256" key="5">
    <source>
        <dbReference type="ARBA" id="ARBA00023274"/>
    </source>
</evidence>
<evidence type="ECO:0000256" key="2">
    <source>
        <dbReference type="ARBA" id="ARBA00009512"/>
    </source>
</evidence>
<dbReference type="GO" id="GO:0019843">
    <property type="term" value="F:rRNA binding"/>
    <property type="evidence" value="ECO:0007669"/>
    <property type="project" value="InterPro"/>
</dbReference>
<dbReference type="Proteomes" id="UP000694720">
    <property type="component" value="Unplaced"/>
</dbReference>
<evidence type="ECO:0007829" key="10">
    <source>
        <dbReference type="PDB" id="8OIP"/>
    </source>
</evidence>
<accession>A0A4X1TSM9</accession>
<comment type="similarity">
    <text evidence="2">Belongs to the bacterial ribosomal protein bS6 family.</text>
</comment>
<reference evidence="10" key="2">
    <citation type="journal article" date="2023" name="Science">
        <title>Molecular basis of translation termination at noncanonical stop codons in human mitochondria.</title>
        <authorList>
            <person name="Saurer M."/>
            <person name="Leibundgut M."/>
            <person name="Nadimpalli H.P."/>
            <person name="Scaiola A."/>
            <person name="Schonhut T."/>
            <person name="Lee R.G."/>
            <person name="Siira S.J."/>
            <person name="Rackham O."/>
            <person name="Dreos R."/>
            <person name="Lenarcic T."/>
            <person name="Kummer E."/>
            <person name="Gatfield D."/>
            <person name="Filipovska A."/>
            <person name="Ban N."/>
        </authorList>
    </citation>
    <scope>STRUCTURE BY ELECTRON MICROSCOPY (3.60 ANGSTROMS) OF 28-275</scope>
</reference>
<keyword evidence="10" id="KW-0002">3D-structure</keyword>
<evidence type="ECO:0000256" key="4">
    <source>
        <dbReference type="ARBA" id="ARBA00023128"/>
    </source>
</evidence>
<keyword evidence="4" id="KW-0496">Mitochondrion</keyword>
<dbReference type="InterPro" id="IPR014717">
    <property type="entry name" value="Transl_elong_EF1B/ribsomal_bS6"/>
</dbReference>
<dbReference type="GO" id="GO:0005743">
    <property type="term" value="C:mitochondrial inner membrane"/>
    <property type="evidence" value="ECO:0007669"/>
    <property type="project" value="UniProtKB-ARBA"/>
</dbReference>
<organism evidence="8 9">
    <name type="scientific">Sus scrofa</name>
    <name type="common">Pig</name>
    <dbReference type="NCBI Taxonomy" id="9823"/>
    <lineage>
        <taxon>Eukaryota</taxon>
        <taxon>Metazoa</taxon>
        <taxon>Chordata</taxon>
        <taxon>Craniata</taxon>
        <taxon>Vertebrata</taxon>
        <taxon>Euteleostomi</taxon>
        <taxon>Mammalia</taxon>
        <taxon>Eutheria</taxon>
        <taxon>Laurasiatheria</taxon>
        <taxon>Artiodactyla</taxon>
        <taxon>Suina</taxon>
        <taxon>Suidae</taxon>
        <taxon>Sus</taxon>
    </lineage>
</organism>
<dbReference type="PDB" id="8OIP">
    <property type="method" value="EM"/>
    <property type="resolution" value="3.60 A"/>
    <property type="chains" value="AE=28-275"/>
</dbReference>
<dbReference type="CDD" id="cd15465">
    <property type="entry name" value="bS6_mito"/>
    <property type="match status" value="1"/>
</dbReference>
<name>A0A4X1TSM9_PIG</name>
<comment type="subcellular location">
    <subcellularLocation>
        <location evidence="1">Mitochondrion</location>
    </subcellularLocation>
</comment>
<dbReference type="Ensembl" id="ENSSSCT00035041449.1">
    <property type="protein sequence ID" value="ENSSSCP00035016559.1"/>
    <property type="gene ID" value="ENSSSCG00035031312.1"/>
</dbReference>
<dbReference type="PANTHER" id="PTHR21011:SF1">
    <property type="entry name" value="SMALL RIBOSOMAL SUBUNIT PROTEIN BS6M"/>
    <property type="match status" value="1"/>
</dbReference>
<evidence type="ECO:0000313" key="8">
    <source>
        <dbReference type="Ensembl" id="ENSSSCP00070019366.1"/>
    </source>
</evidence>
<dbReference type="PANTHER" id="PTHR21011">
    <property type="entry name" value="MITOCHONDRIAL 28S RIBOSOMAL PROTEIN S6"/>
    <property type="match status" value="1"/>
</dbReference>
<evidence type="ECO:0000313" key="9">
    <source>
        <dbReference type="Proteomes" id="UP000314985"/>
    </source>
</evidence>
<dbReference type="GO" id="GO:0006412">
    <property type="term" value="P:translation"/>
    <property type="evidence" value="ECO:0007669"/>
    <property type="project" value="InterPro"/>
</dbReference>
<keyword evidence="5" id="KW-0687">Ribonucleoprotein</keyword>
<evidence type="ECO:0000256" key="6">
    <source>
        <dbReference type="ARBA" id="ARBA00035170"/>
    </source>
</evidence>
<dbReference type="SMR" id="A0A4X1TSM9"/>
<reference evidence="8 9" key="1">
    <citation type="submission" date="2017-08" db="EMBL/GenBank/DDBJ databases">
        <title>USMARCv1.0.</title>
        <authorList>
            <person name="Hannum G.I."/>
            <person name="Koren S."/>
            <person name="Schroeder S.G."/>
            <person name="Chin S.C."/>
            <person name="Nonneman D.J."/>
            <person name="Becker S.A."/>
            <person name="Rosen B.D."/>
            <person name="Bickhart D.M."/>
            <person name="Putnam N.H."/>
            <person name="Green R.E."/>
            <person name="Tuggle C.K."/>
            <person name="Liu H."/>
            <person name="Rohrer G.A."/>
            <person name="Warr A."/>
            <person name="Hall R."/>
            <person name="Kim K."/>
            <person name="Hume D.A."/>
            <person name="Talbot R."/>
            <person name="Chow W."/>
            <person name="Howe K."/>
            <person name="Schwartz A.S."/>
            <person name="Watson M."/>
            <person name="Archibald A.L."/>
            <person name="Phillippy A.M."/>
            <person name="Smith T.P.L."/>
        </authorList>
    </citation>
    <scope>NUCLEOTIDE SEQUENCE [LARGE SCALE GENOMIC DNA]</scope>
</reference>
<evidence type="ECO:0000256" key="1">
    <source>
        <dbReference type="ARBA" id="ARBA00004173"/>
    </source>
</evidence>